<keyword evidence="1" id="KW-0812">Transmembrane</keyword>
<reference evidence="2 3" key="1">
    <citation type="submission" date="2020-07" db="EMBL/GenBank/DDBJ databases">
        <title>Taxonomic proposal: Crassvirales, a new order of highly abundant and diverse bacterial viruses.</title>
        <authorList>
            <person name="Shkoporov A.N."/>
            <person name="Stockdale S.R."/>
            <person name="Guerin E."/>
            <person name="Ross R.P."/>
            <person name="Hill C."/>
        </authorList>
    </citation>
    <scope>NUCLEOTIDE SEQUENCE [LARGE SCALE GENOMIC DNA]</scope>
</reference>
<dbReference type="KEGG" id="vg:65130427"/>
<organism evidence="2 3">
    <name type="scientific">uncultured phage cr127_1</name>
    <dbReference type="NCBI Taxonomy" id="2772077"/>
    <lineage>
        <taxon>Viruses</taxon>
        <taxon>Duplodnaviria</taxon>
        <taxon>Heunggongvirae</taxon>
        <taxon>Uroviricota</taxon>
        <taxon>Caudoviricetes</taxon>
        <taxon>Crassvirales</taxon>
        <taxon>Crevaviridae</taxon>
        <taxon>Doltivirinae</taxon>
        <taxon>Kahucivirus</taxon>
        <taxon>Kahucivirus intestinalis</taxon>
    </lineage>
</organism>
<protein>
    <submittedName>
        <fullName evidence="2">EIAV coat protein-like protein</fullName>
    </submittedName>
</protein>
<keyword evidence="2" id="KW-0167">Capsid protein</keyword>
<keyword evidence="1" id="KW-0472">Membrane</keyword>
<keyword evidence="2" id="KW-0946">Virion</keyword>
<evidence type="ECO:0000313" key="3">
    <source>
        <dbReference type="Proteomes" id="UP000594097"/>
    </source>
</evidence>
<evidence type="ECO:0000256" key="1">
    <source>
        <dbReference type="SAM" id="Phobius"/>
    </source>
</evidence>
<dbReference type="Proteomes" id="UP000594097">
    <property type="component" value="Segment"/>
</dbReference>
<accession>A0A7M1RZE9</accession>
<feature type="transmembrane region" description="Helical" evidence="1">
    <location>
        <begin position="104"/>
        <end position="121"/>
    </location>
</feature>
<dbReference type="GO" id="GO:0019028">
    <property type="term" value="C:viral capsid"/>
    <property type="evidence" value="ECO:0007669"/>
    <property type="project" value="UniProtKB-KW"/>
</dbReference>
<dbReference type="EMBL" id="MT774393">
    <property type="protein sequence ID" value="QOR59815.1"/>
    <property type="molecule type" value="Genomic_DNA"/>
</dbReference>
<dbReference type="RefSeq" id="YP_010111973.1">
    <property type="nucleotide sequence ID" value="NC_055886.1"/>
</dbReference>
<keyword evidence="3" id="KW-1185">Reference proteome</keyword>
<keyword evidence="1" id="KW-1133">Transmembrane helix</keyword>
<dbReference type="GeneID" id="65130427"/>
<sequence length="123" mass="14088">MIPLLCISQQKYIIKGDTIVGYTLDENRSIALLFMKGEMYEELYFTQNEILAKKDSIINTQYYHIKFQDSVIVVTTNTIDKLEKINNDNKAIIEKEKRKSKTNGWIAGGSGILNLILILLLCL</sequence>
<name>A0A7M1RZE9_9CAUD</name>
<evidence type="ECO:0000313" key="2">
    <source>
        <dbReference type="EMBL" id="QOR59815.1"/>
    </source>
</evidence>
<proteinExistence type="predicted"/>